<protein>
    <submittedName>
        <fullName evidence="1">Uncharacterized protein</fullName>
    </submittedName>
</protein>
<dbReference type="EMBL" id="JAPHNI010000131">
    <property type="protein sequence ID" value="KAJ8115607.1"/>
    <property type="molecule type" value="Genomic_DNA"/>
</dbReference>
<proteinExistence type="predicted"/>
<reference evidence="1" key="1">
    <citation type="submission" date="2022-11" db="EMBL/GenBank/DDBJ databases">
        <title>Genome Sequence of Boeremia exigua.</title>
        <authorList>
            <person name="Buettner E."/>
        </authorList>
    </citation>
    <scope>NUCLEOTIDE SEQUENCE</scope>
    <source>
        <strain evidence="1">CU02</strain>
    </source>
</reference>
<gene>
    <name evidence="1" type="ORF">OPT61_g2786</name>
</gene>
<name>A0ACC2IKG0_9PLEO</name>
<organism evidence="1 2">
    <name type="scientific">Boeremia exigua</name>
    <dbReference type="NCBI Taxonomy" id="749465"/>
    <lineage>
        <taxon>Eukaryota</taxon>
        <taxon>Fungi</taxon>
        <taxon>Dikarya</taxon>
        <taxon>Ascomycota</taxon>
        <taxon>Pezizomycotina</taxon>
        <taxon>Dothideomycetes</taxon>
        <taxon>Pleosporomycetidae</taxon>
        <taxon>Pleosporales</taxon>
        <taxon>Pleosporineae</taxon>
        <taxon>Didymellaceae</taxon>
        <taxon>Boeremia</taxon>
    </lineage>
</organism>
<keyword evidence="2" id="KW-1185">Reference proteome</keyword>
<accession>A0ACC2IKG0</accession>
<dbReference type="Proteomes" id="UP001153331">
    <property type="component" value="Unassembled WGS sequence"/>
</dbReference>
<comment type="caution">
    <text evidence="1">The sequence shown here is derived from an EMBL/GenBank/DDBJ whole genome shotgun (WGS) entry which is preliminary data.</text>
</comment>
<evidence type="ECO:0000313" key="2">
    <source>
        <dbReference type="Proteomes" id="UP001153331"/>
    </source>
</evidence>
<evidence type="ECO:0000313" key="1">
    <source>
        <dbReference type="EMBL" id="KAJ8115607.1"/>
    </source>
</evidence>
<sequence>MTVGQYRYDKDISVPYNPGSVRLLQEECVPEKPRTRLRTLGEGSDQALTNDGGMGLTDGIIVWWHGKDGFVASVVT</sequence>